<organism evidence="3 4">
    <name type="scientific">Stephania cephalantha</name>
    <dbReference type="NCBI Taxonomy" id="152367"/>
    <lineage>
        <taxon>Eukaryota</taxon>
        <taxon>Viridiplantae</taxon>
        <taxon>Streptophyta</taxon>
        <taxon>Embryophyta</taxon>
        <taxon>Tracheophyta</taxon>
        <taxon>Spermatophyta</taxon>
        <taxon>Magnoliopsida</taxon>
        <taxon>Ranunculales</taxon>
        <taxon>Menispermaceae</taxon>
        <taxon>Menispermoideae</taxon>
        <taxon>Cissampelideae</taxon>
        <taxon>Stephania</taxon>
    </lineage>
</organism>
<evidence type="ECO:0000313" key="4">
    <source>
        <dbReference type="Proteomes" id="UP001419268"/>
    </source>
</evidence>
<gene>
    <name evidence="3" type="ORF">Scep_017180</name>
</gene>
<evidence type="ECO:0000313" key="3">
    <source>
        <dbReference type="EMBL" id="KAK9119087.1"/>
    </source>
</evidence>
<dbReference type="Proteomes" id="UP001419268">
    <property type="component" value="Unassembled WGS sequence"/>
</dbReference>
<sequence>MLATVKPITPSEFVSHLPALPKTYKEASLPKPAVPTVESANASPSTAITPDIATTILQQLQQMEKQIEDKMEAKLKQIEDLYSATSRTSSEGEATSAAPDFIEL</sequence>
<feature type="coiled-coil region" evidence="1">
    <location>
        <begin position="53"/>
        <end position="80"/>
    </location>
</feature>
<reference evidence="3 4" key="1">
    <citation type="submission" date="2024-01" db="EMBL/GenBank/DDBJ databases">
        <title>Genome assemblies of Stephania.</title>
        <authorList>
            <person name="Yang L."/>
        </authorList>
    </citation>
    <scope>NUCLEOTIDE SEQUENCE [LARGE SCALE GENOMIC DNA]</scope>
    <source>
        <strain evidence="3">JXDWG</strain>
        <tissue evidence="3">Leaf</tissue>
    </source>
</reference>
<protein>
    <submittedName>
        <fullName evidence="3">Uncharacterized protein</fullName>
    </submittedName>
</protein>
<keyword evidence="1" id="KW-0175">Coiled coil</keyword>
<feature type="region of interest" description="Disordered" evidence="2">
    <location>
        <begin position="83"/>
        <end position="104"/>
    </location>
</feature>
<keyword evidence="4" id="KW-1185">Reference proteome</keyword>
<dbReference type="EMBL" id="JBBNAG010000007">
    <property type="protein sequence ID" value="KAK9119087.1"/>
    <property type="molecule type" value="Genomic_DNA"/>
</dbReference>
<evidence type="ECO:0000256" key="1">
    <source>
        <dbReference type="SAM" id="Coils"/>
    </source>
</evidence>
<feature type="compositionally biased region" description="Polar residues" evidence="2">
    <location>
        <begin position="83"/>
        <end position="93"/>
    </location>
</feature>
<name>A0AAP0IQY2_9MAGN</name>
<dbReference type="AlphaFoldDB" id="A0AAP0IQY2"/>
<proteinExistence type="predicted"/>
<accession>A0AAP0IQY2</accession>
<evidence type="ECO:0000256" key="2">
    <source>
        <dbReference type="SAM" id="MobiDB-lite"/>
    </source>
</evidence>
<comment type="caution">
    <text evidence="3">The sequence shown here is derived from an EMBL/GenBank/DDBJ whole genome shotgun (WGS) entry which is preliminary data.</text>
</comment>